<dbReference type="Proteomes" id="UP000295293">
    <property type="component" value="Unassembled WGS sequence"/>
</dbReference>
<accession>A0A4R6Z296</accession>
<reference evidence="1 2" key="1">
    <citation type="submission" date="2019-03" db="EMBL/GenBank/DDBJ databases">
        <title>Genomic Encyclopedia of Type Strains, Phase IV (KMG-IV): sequencing the most valuable type-strain genomes for metagenomic binning, comparative biology and taxonomic classification.</title>
        <authorList>
            <person name="Goeker M."/>
        </authorList>
    </citation>
    <scope>NUCLEOTIDE SEQUENCE [LARGE SCALE GENOMIC DNA]</scope>
    <source>
        <strain evidence="1 2">DSM 21667</strain>
    </source>
</reference>
<comment type="caution">
    <text evidence="1">The sequence shown here is derived from an EMBL/GenBank/DDBJ whole genome shotgun (WGS) entry which is preliminary data.</text>
</comment>
<organism evidence="1 2">
    <name type="scientific">Tahibacter aquaticus</name>
    <dbReference type="NCBI Taxonomy" id="520092"/>
    <lineage>
        <taxon>Bacteria</taxon>
        <taxon>Pseudomonadati</taxon>
        <taxon>Pseudomonadota</taxon>
        <taxon>Gammaproteobacteria</taxon>
        <taxon>Lysobacterales</taxon>
        <taxon>Rhodanobacteraceae</taxon>
        <taxon>Tahibacter</taxon>
    </lineage>
</organism>
<evidence type="ECO:0000313" key="1">
    <source>
        <dbReference type="EMBL" id="TDR45589.1"/>
    </source>
</evidence>
<protein>
    <submittedName>
        <fullName evidence="1">Uncharacterized protein</fullName>
    </submittedName>
</protein>
<dbReference type="AlphaFoldDB" id="A0A4R6Z296"/>
<evidence type="ECO:0000313" key="2">
    <source>
        <dbReference type="Proteomes" id="UP000295293"/>
    </source>
</evidence>
<dbReference type="RefSeq" id="WP_133817966.1">
    <property type="nucleotide sequence ID" value="NZ_SNZH01000004.1"/>
</dbReference>
<sequence>MTIFRIERTGSKTAPRLTVSSSEHVILIFAVESGQGLGGYRLTCPESGQRRTMEFDTAQFAEAGGRVAVPLRFYRTGEHCLAADVVCIGARAGSMIKLTMGPVEIYRCYASAKGASKGIGTAAAFILDVV</sequence>
<name>A0A4R6Z296_9GAMM</name>
<gene>
    <name evidence="1" type="ORF">DFR29_10417</name>
</gene>
<proteinExistence type="predicted"/>
<keyword evidence="2" id="KW-1185">Reference proteome</keyword>
<dbReference type="EMBL" id="SNZH01000004">
    <property type="protein sequence ID" value="TDR45589.1"/>
    <property type="molecule type" value="Genomic_DNA"/>
</dbReference>